<comment type="caution">
    <text evidence="2">The sequence shown here is derived from an EMBL/GenBank/DDBJ whole genome shotgun (WGS) entry which is preliminary data.</text>
</comment>
<sequence>MLKSKFVPQTTHISTEGTMPVGSIRPRRKSAKVVPEVVGEGLHSDSSSPSAGSEDEGGSTERRLRIYGKHHNYKRSKAPKKSSVTKAAVTKTTHLPSVRTELKLSESDLASTSTAPSGSLPADHHNGQQACTDLDELSDLTPLSSEEDTDTRPPTPDFIPRKLNAKPYTYQRQSLLLQGRNESWTNSINSRRFQ</sequence>
<reference evidence="2" key="1">
    <citation type="submission" date="2020-11" db="EMBL/GenBank/DDBJ databases">
        <authorList>
            <consortium name="DOE Joint Genome Institute"/>
            <person name="Ahrendt S."/>
            <person name="Riley R."/>
            <person name="Andreopoulos W."/>
            <person name="LaButti K."/>
            <person name="Pangilinan J."/>
            <person name="Ruiz-duenas F.J."/>
            <person name="Barrasa J.M."/>
            <person name="Sanchez-Garcia M."/>
            <person name="Camarero S."/>
            <person name="Miyauchi S."/>
            <person name="Serrano A."/>
            <person name="Linde D."/>
            <person name="Babiker R."/>
            <person name="Drula E."/>
            <person name="Ayuso-Fernandez I."/>
            <person name="Pacheco R."/>
            <person name="Padilla G."/>
            <person name="Ferreira P."/>
            <person name="Barriuso J."/>
            <person name="Kellner H."/>
            <person name="Castanera R."/>
            <person name="Alfaro M."/>
            <person name="Ramirez L."/>
            <person name="Pisabarro A.G."/>
            <person name="Kuo A."/>
            <person name="Tritt A."/>
            <person name="Lipzen A."/>
            <person name="He G."/>
            <person name="Yan M."/>
            <person name="Ng V."/>
            <person name="Cullen D."/>
            <person name="Martin F."/>
            <person name="Rosso M.-N."/>
            <person name="Henrissat B."/>
            <person name="Hibbett D."/>
            <person name="Martinez A.T."/>
            <person name="Grigoriev I.V."/>
        </authorList>
    </citation>
    <scope>NUCLEOTIDE SEQUENCE</scope>
    <source>
        <strain evidence="2">AH 44721</strain>
    </source>
</reference>
<feature type="compositionally biased region" description="Basic residues" evidence="1">
    <location>
        <begin position="65"/>
        <end position="80"/>
    </location>
</feature>
<dbReference type="AlphaFoldDB" id="A0A9P5NZN6"/>
<accession>A0A9P5NZN6</accession>
<name>A0A9P5NZN6_GYMJU</name>
<evidence type="ECO:0000256" key="1">
    <source>
        <dbReference type="SAM" id="MobiDB-lite"/>
    </source>
</evidence>
<feature type="compositionally biased region" description="Polar residues" evidence="1">
    <location>
        <begin position="7"/>
        <end position="17"/>
    </location>
</feature>
<evidence type="ECO:0000313" key="2">
    <source>
        <dbReference type="EMBL" id="KAF8912137.1"/>
    </source>
</evidence>
<feature type="compositionally biased region" description="Polar residues" evidence="1">
    <location>
        <begin position="108"/>
        <end position="117"/>
    </location>
</feature>
<feature type="compositionally biased region" description="Polar residues" evidence="1">
    <location>
        <begin position="82"/>
        <end position="95"/>
    </location>
</feature>
<protein>
    <submittedName>
        <fullName evidence="2">Uncharacterized protein</fullName>
    </submittedName>
</protein>
<proteinExistence type="predicted"/>
<feature type="region of interest" description="Disordered" evidence="1">
    <location>
        <begin position="1"/>
        <end position="165"/>
    </location>
</feature>
<dbReference type="Proteomes" id="UP000724874">
    <property type="component" value="Unassembled WGS sequence"/>
</dbReference>
<keyword evidence="3" id="KW-1185">Reference proteome</keyword>
<gene>
    <name evidence="2" type="ORF">CPB84DRAFT_756485</name>
</gene>
<dbReference type="EMBL" id="JADNYJ010000003">
    <property type="protein sequence ID" value="KAF8912137.1"/>
    <property type="molecule type" value="Genomic_DNA"/>
</dbReference>
<organism evidence="2 3">
    <name type="scientific">Gymnopilus junonius</name>
    <name type="common">Spectacular rustgill mushroom</name>
    <name type="synonym">Gymnopilus spectabilis subsp. junonius</name>
    <dbReference type="NCBI Taxonomy" id="109634"/>
    <lineage>
        <taxon>Eukaryota</taxon>
        <taxon>Fungi</taxon>
        <taxon>Dikarya</taxon>
        <taxon>Basidiomycota</taxon>
        <taxon>Agaricomycotina</taxon>
        <taxon>Agaricomycetes</taxon>
        <taxon>Agaricomycetidae</taxon>
        <taxon>Agaricales</taxon>
        <taxon>Agaricineae</taxon>
        <taxon>Hymenogastraceae</taxon>
        <taxon>Gymnopilus</taxon>
    </lineage>
</organism>
<evidence type="ECO:0000313" key="3">
    <source>
        <dbReference type="Proteomes" id="UP000724874"/>
    </source>
</evidence>